<gene>
    <name evidence="2" type="ORF">HaLaN_26240</name>
</gene>
<reference evidence="2 3" key="1">
    <citation type="submission" date="2020-02" db="EMBL/GenBank/DDBJ databases">
        <title>Draft genome sequence of Haematococcus lacustris strain NIES-144.</title>
        <authorList>
            <person name="Morimoto D."/>
            <person name="Nakagawa S."/>
            <person name="Yoshida T."/>
            <person name="Sawayama S."/>
        </authorList>
    </citation>
    <scope>NUCLEOTIDE SEQUENCE [LARGE SCALE GENOMIC DNA]</scope>
    <source>
        <strain evidence="2 3">NIES-144</strain>
    </source>
</reference>
<comment type="caution">
    <text evidence="2">The sequence shown here is derived from an EMBL/GenBank/DDBJ whole genome shotgun (WGS) entry which is preliminary data.</text>
</comment>
<feature type="compositionally biased region" description="Gly residues" evidence="1">
    <location>
        <begin position="142"/>
        <end position="156"/>
    </location>
</feature>
<keyword evidence="3" id="KW-1185">Reference proteome</keyword>
<proteinExistence type="predicted"/>
<sequence length="239" mass="22493">MAGRGAGEEGSAVSCGDMTWGKSSRAGSGGGTRAGSNTGAGSGAAGNGGGTVAESSVGAGSGAAGSGEAEGSVGTNSGAADAAAAAEDMELEHSDVKTAFLNGRLKKVIYMHQPAGPQQNGSAERLNRTLFEKELVRAPAGGATGSGGGTGAGSSAGAGRSAAGNGGGTMAESSVGAGSGAAGSGEAEGSVGTNSGIAVAAEQWSLAADEEMQSLLSYGTGEPVDPPQGCLPLANRWVL</sequence>
<feature type="region of interest" description="Disordered" evidence="1">
    <location>
        <begin position="1"/>
        <end position="78"/>
    </location>
</feature>
<accession>A0A6A0A5R4</accession>
<organism evidence="2 3">
    <name type="scientific">Haematococcus lacustris</name>
    <name type="common">Green alga</name>
    <name type="synonym">Haematococcus pluvialis</name>
    <dbReference type="NCBI Taxonomy" id="44745"/>
    <lineage>
        <taxon>Eukaryota</taxon>
        <taxon>Viridiplantae</taxon>
        <taxon>Chlorophyta</taxon>
        <taxon>core chlorophytes</taxon>
        <taxon>Chlorophyceae</taxon>
        <taxon>CS clade</taxon>
        <taxon>Chlamydomonadales</taxon>
        <taxon>Haematococcaceae</taxon>
        <taxon>Haematococcus</taxon>
    </lineage>
</organism>
<dbReference type="EMBL" id="BLLF01003649">
    <property type="protein sequence ID" value="GFH27856.1"/>
    <property type="molecule type" value="Genomic_DNA"/>
</dbReference>
<evidence type="ECO:0008006" key="4">
    <source>
        <dbReference type="Google" id="ProtNLM"/>
    </source>
</evidence>
<dbReference type="Proteomes" id="UP000485058">
    <property type="component" value="Unassembled WGS sequence"/>
</dbReference>
<evidence type="ECO:0000313" key="2">
    <source>
        <dbReference type="EMBL" id="GFH27856.1"/>
    </source>
</evidence>
<feature type="compositionally biased region" description="Low complexity" evidence="1">
    <location>
        <begin position="66"/>
        <end position="78"/>
    </location>
</feature>
<name>A0A6A0A5R4_HAELA</name>
<protein>
    <recommendedName>
        <fullName evidence="4">Integrase catalytic domain-containing protein</fullName>
    </recommendedName>
</protein>
<evidence type="ECO:0000313" key="3">
    <source>
        <dbReference type="Proteomes" id="UP000485058"/>
    </source>
</evidence>
<evidence type="ECO:0000256" key="1">
    <source>
        <dbReference type="SAM" id="MobiDB-lite"/>
    </source>
</evidence>
<dbReference type="AlphaFoldDB" id="A0A6A0A5R4"/>
<feature type="compositionally biased region" description="Gly residues" evidence="1">
    <location>
        <begin position="27"/>
        <end position="51"/>
    </location>
</feature>
<feature type="region of interest" description="Disordered" evidence="1">
    <location>
        <begin position="138"/>
        <end position="194"/>
    </location>
</feature>